<feature type="region of interest" description="Disordered" evidence="1">
    <location>
        <begin position="1"/>
        <end position="24"/>
    </location>
</feature>
<gene>
    <name evidence="2" type="ORF">GOODEAATRI_023171</name>
</gene>
<dbReference type="EMBL" id="JAHRIO010012456">
    <property type="protein sequence ID" value="MEQ2162769.1"/>
    <property type="molecule type" value="Genomic_DNA"/>
</dbReference>
<reference evidence="2 3" key="1">
    <citation type="submission" date="2021-06" db="EMBL/GenBank/DDBJ databases">
        <authorList>
            <person name="Palmer J.M."/>
        </authorList>
    </citation>
    <scope>NUCLEOTIDE SEQUENCE [LARGE SCALE GENOMIC DNA]</scope>
    <source>
        <strain evidence="2 3">GA_2019</strain>
        <tissue evidence="2">Muscle</tissue>
    </source>
</reference>
<name>A0ABV0MUI2_9TELE</name>
<accession>A0ABV0MUI2</accession>
<dbReference type="Proteomes" id="UP001476798">
    <property type="component" value="Unassembled WGS sequence"/>
</dbReference>
<protein>
    <submittedName>
        <fullName evidence="2">Uncharacterized protein</fullName>
    </submittedName>
</protein>
<evidence type="ECO:0000256" key="1">
    <source>
        <dbReference type="SAM" id="MobiDB-lite"/>
    </source>
</evidence>
<proteinExistence type="predicted"/>
<organism evidence="2 3">
    <name type="scientific">Goodea atripinnis</name>
    <dbReference type="NCBI Taxonomy" id="208336"/>
    <lineage>
        <taxon>Eukaryota</taxon>
        <taxon>Metazoa</taxon>
        <taxon>Chordata</taxon>
        <taxon>Craniata</taxon>
        <taxon>Vertebrata</taxon>
        <taxon>Euteleostomi</taxon>
        <taxon>Actinopterygii</taxon>
        <taxon>Neopterygii</taxon>
        <taxon>Teleostei</taxon>
        <taxon>Neoteleostei</taxon>
        <taxon>Acanthomorphata</taxon>
        <taxon>Ovalentaria</taxon>
        <taxon>Atherinomorphae</taxon>
        <taxon>Cyprinodontiformes</taxon>
        <taxon>Goodeidae</taxon>
        <taxon>Goodea</taxon>
    </lineage>
</organism>
<feature type="region of interest" description="Disordered" evidence="1">
    <location>
        <begin position="39"/>
        <end position="238"/>
    </location>
</feature>
<feature type="non-terminal residue" evidence="2">
    <location>
        <position position="419"/>
    </location>
</feature>
<keyword evidence="3" id="KW-1185">Reference proteome</keyword>
<feature type="compositionally biased region" description="Polar residues" evidence="1">
    <location>
        <begin position="60"/>
        <end position="73"/>
    </location>
</feature>
<feature type="compositionally biased region" description="Low complexity" evidence="1">
    <location>
        <begin position="189"/>
        <end position="200"/>
    </location>
</feature>
<sequence length="419" mass="46397">MSPSFFHPMEEEKSEGDVLPKSTCPVPTRLPINWELITGPVPEPVFPASSLKTSLPPPQSSASHALQTKVKSLTQRRTRGREREKDREKLDTGEVRMSGPPGQISSEVLLRQRQRAKGQLFMPPPSWRSGAAKDLSSSDEDDEVEVQVRLEIHSPPVDLQTEHETEEGEDKKSEQKGQVSSCGFREGTSLESLLSDNSSSSKDDPSPPSHMPVISSSSSTTSASTSSSSSARHWAPPKGFWRVARPETLLLNGVGPHNIPPTLPLKDYTQMEPSVEPQCRSKPDAVNRNEVESVAEDTEAPSAFKHSDSVEFYLDRCEQSEADVADSAKGLCSSDSWESMSSQNGVLHADLKLRVKERVYAKLRERQQNCREARDRRGGESVDYYGDITYRVDYKVSGDNDVLESTDTALLAQELEPYL</sequence>
<comment type="caution">
    <text evidence="2">The sequence shown here is derived from an EMBL/GenBank/DDBJ whole genome shotgun (WGS) entry which is preliminary data.</text>
</comment>
<feature type="compositionally biased region" description="Low complexity" evidence="1">
    <location>
        <begin position="215"/>
        <end position="231"/>
    </location>
</feature>
<evidence type="ECO:0000313" key="3">
    <source>
        <dbReference type="Proteomes" id="UP001476798"/>
    </source>
</evidence>
<feature type="compositionally biased region" description="Basic and acidic residues" evidence="1">
    <location>
        <begin position="81"/>
        <end position="94"/>
    </location>
</feature>
<feature type="compositionally biased region" description="Basic and acidic residues" evidence="1">
    <location>
        <begin position="8"/>
        <end position="18"/>
    </location>
</feature>
<evidence type="ECO:0000313" key="2">
    <source>
        <dbReference type="EMBL" id="MEQ2162769.1"/>
    </source>
</evidence>